<evidence type="ECO:0000256" key="3">
    <source>
        <dbReference type="ARBA" id="ARBA00017059"/>
    </source>
</evidence>
<gene>
    <name evidence="10" type="primary">Spc12</name>
    <name evidence="10" type="ORF">PHATRDRAFT_13921</name>
</gene>
<dbReference type="Proteomes" id="UP000000759">
    <property type="component" value="Chromosome 13"/>
</dbReference>
<comment type="function">
    <text evidence="8">Component of the signal peptidase complex (SPC) which catalyzes the cleavage of N-terminal signal sequences from nascent proteins as they are translocated into the lumen of the endoplasmic reticulum. Dispensable for SPC enzymatic activity.</text>
</comment>
<dbReference type="InterPro" id="IPR009542">
    <property type="entry name" value="Spc1/SPCS1"/>
</dbReference>
<evidence type="ECO:0000256" key="6">
    <source>
        <dbReference type="ARBA" id="ARBA00022989"/>
    </source>
</evidence>
<protein>
    <recommendedName>
        <fullName evidence="3">Signal peptidase complex subunit 1</fullName>
    </recommendedName>
</protein>
<name>B7G343_PHATC</name>
<dbReference type="PANTHER" id="PTHR13202:SF0">
    <property type="entry name" value="SIGNAL PEPTIDASE COMPLEX SUBUNIT 1"/>
    <property type="match status" value="1"/>
</dbReference>
<sequence>MDYEGQQLAELLFYWIILAFGAVGWIIGFFQQDFLIVFQAWLVGVVISIILCVPDWPFYNRHPIQWLESVPDRRSKVN</sequence>
<dbReference type="GeneID" id="7202518"/>
<dbReference type="GO" id="GO:0045047">
    <property type="term" value="P:protein targeting to ER"/>
    <property type="evidence" value="ECO:0007669"/>
    <property type="project" value="TreeGrafter"/>
</dbReference>
<organism evidence="10 11">
    <name type="scientific">Phaeodactylum tricornutum (strain CCAP 1055/1)</name>
    <dbReference type="NCBI Taxonomy" id="556484"/>
    <lineage>
        <taxon>Eukaryota</taxon>
        <taxon>Sar</taxon>
        <taxon>Stramenopiles</taxon>
        <taxon>Ochrophyta</taxon>
        <taxon>Bacillariophyta</taxon>
        <taxon>Bacillariophyceae</taxon>
        <taxon>Bacillariophycidae</taxon>
        <taxon>Naviculales</taxon>
        <taxon>Phaeodactylaceae</taxon>
        <taxon>Phaeodactylum</taxon>
    </lineage>
</organism>
<comment type="subcellular location">
    <subcellularLocation>
        <location evidence="1">Endoplasmic reticulum membrane</location>
        <topology evidence="1">Multi-pass membrane protein</topology>
    </subcellularLocation>
</comment>
<feature type="transmembrane region" description="Helical" evidence="9">
    <location>
        <begin position="36"/>
        <end position="53"/>
    </location>
</feature>
<dbReference type="GO" id="GO:0006465">
    <property type="term" value="P:signal peptide processing"/>
    <property type="evidence" value="ECO:0007669"/>
    <property type="project" value="InterPro"/>
</dbReference>
<dbReference type="EMBL" id="CM000615">
    <property type="protein sequence ID" value="EEC46937.1"/>
    <property type="molecule type" value="Genomic_DNA"/>
</dbReference>
<dbReference type="OrthoDB" id="263893at2759"/>
<evidence type="ECO:0000313" key="11">
    <source>
        <dbReference type="Proteomes" id="UP000000759"/>
    </source>
</evidence>
<dbReference type="PaxDb" id="2850-Phatr13921"/>
<keyword evidence="4 9" id="KW-0812">Transmembrane</keyword>
<reference evidence="10 11" key="1">
    <citation type="journal article" date="2008" name="Nature">
        <title>The Phaeodactylum genome reveals the evolutionary history of diatom genomes.</title>
        <authorList>
            <person name="Bowler C."/>
            <person name="Allen A.E."/>
            <person name="Badger J.H."/>
            <person name="Grimwood J."/>
            <person name="Jabbari K."/>
            <person name="Kuo A."/>
            <person name="Maheswari U."/>
            <person name="Martens C."/>
            <person name="Maumus F."/>
            <person name="Otillar R.P."/>
            <person name="Rayko E."/>
            <person name="Salamov A."/>
            <person name="Vandepoele K."/>
            <person name="Beszteri B."/>
            <person name="Gruber A."/>
            <person name="Heijde M."/>
            <person name="Katinka M."/>
            <person name="Mock T."/>
            <person name="Valentin K."/>
            <person name="Verret F."/>
            <person name="Berges J.A."/>
            <person name="Brownlee C."/>
            <person name="Cadoret J.P."/>
            <person name="Chiovitti A."/>
            <person name="Choi C.J."/>
            <person name="Coesel S."/>
            <person name="De Martino A."/>
            <person name="Detter J.C."/>
            <person name="Durkin C."/>
            <person name="Falciatore A."/>
            <person name="Fournet J."/>
            <person name="Haruta M."/>
            <person name="Huysman M.J."/>
            <person name="Jenkins B.D."/>
            <person name="Jiroutova K."/>
            <person name="Jorgensen R.E."/>
            <person name="Joubert Y."/>
            <person name="Kaplan A."/>
            <person name="Kroger N."/>
            <person name="Kroth P.G."/>
            <person name="La Roche J."/>
            <person name="Lindquist E."/>
            <person name="Lommer M."/>
            <person name="Martin-Jezequel V."/>
            <person name="Lopez P.J."/>
            <person name="Lucas S."/>
            <person name="Mangogna M."/>
            <person name="McGinnis K."/>
            <person name="Medlin L.K."/>
            <person name="Montsant A."/>
            <person name="Oudot-Le Secq M.P."/>
            <person name="Napoli C."/>
            <person name="Obornik M."/>
            <person name="Parker M.S."/>
            <person name="Petit J.L."/>
            <person name="Porcel B.M."/>
            <person name="Poulsen N."/>
            <person name="Robison M."/>
            <person name="Rychlewski L."/>
            <person name="Rynearson T.A."/>
            <person name="Schmutz J."/>
            <person name="Shapiro H."/>
            <person name="Siaut M."/>
            <person name="Stanley M."/>
            <person name="Sussman M.R."/>
            <person name="Taylor A.R."/>
            <person name="Vardi A."/>
            <person name="von Dassow P."/>
            <person name="Vyverman W."/>
            <person name="Willis A."/>
            <person name="Wyrwicz L.S."/>
            <person name="Rokhsar D.S."/>
            <person name="Weissenbach J."/>
            <person name="Armbrust E.V."/>
            <person name="Green B.R."/>
            <person name="Van de Peer Y."/>
            <person name="Grigoriev I.V."/>
        </authorList>
    </citation>
    <scope>NUCLEOTIDE SEQUENCE [LARGE SCALE GENOMIC DNA]</scope>
    <source>
        <strain evidence="10 11">CCAP 1055/1</strain>
    </source>
</reference>
<evidence type="ECO:0000256" key="1">
    <source>
        <dbReference type="ARBA" id="ARBA00004477"/>
    </source>
</evidence>
<dbReference type="PANTHER" id="PTHR13202">
    <property type="entry name" value="MICROSOMAL SIGNAL PEPTIDASE 12 KDA SUBUNIT"/>
    <property type="match status" value="1"/>
</dbReference>
<dbReference type="KEGG" id="pti:PHATRDRAFT_13921"/>
<dbReference type="OMA" id="IHLTLWT"/>
<accession>B7G343</accession>
<evidence type="ECO:0000256" key="7">
    <source>
        <dbReference type="ARBA" id="ARBA00023136"/>
    </source>
</evidence>
<dbReference type="GO" id="GO:0005787">
    <property type="term" value="C:signal peptidase complex"/>
    <property type="evidence" value="ECO:0007669"/>
    <property type="project" value="InterPro"/>
</dbReference>
<evidence type="ECO:0000256" key="5">
    <source>
        <dbReference type="ARBA" id="ARBA00022824"/>
    </source>
</evidence>
<dbReference type="HOGENOM" id="CLU_134505_3_1_1"/>
<evidence type="ECO:0000256" key="2">
    <source>
        <dbReference type="ARBA" id="ARBA00005245"/>
    </source>
</evidence>
<keyword evidence="7 9" id="KW-0472">Membrane</keyword>
<keyword evidence="5" id="KW-0256">Endoplasmic reticulum</keyword>
<dbReference type="eggNOG" id="KOG4112">
    <property type="taxonomic scope" value="Eukaryota"/>
</dbReference>
<evidence type="ECO:0000313" key="10">
    <source>
        <dbReference type="EMBL" id="EEC46937.1"/>
    </source>
</evidence>
<evidence type="ECO:0000256" key="8">
    <source>
        <dbReference type="ARBA" id="ARBA00045204"/>
    </source>
</evidence>
<dbReference type="FunCoup" id="B7G343">
    <property type="interactions" value="27"/>
</dbReference>
<dbReference type="RefSeq" id="XP_002181723.1">
    <property type="nucleotide sequence ID" value="XM_002181687.1"/>
</dbReference>
<reference evidence="11" key="2">
    <citation type="submission" date="2008-08" db="EMBL/GenBank/DDBJ databases">
        <authorList>
            <consortium name="Diatom Consortium"/>
            <person name="Grigoriev I."/>
            <person name="Grimwood J."/>
            <person name="Kuo A."/>
            <person name="Otillar R.P."/>
            <person name="Salamov A."/>
            <person name="Detter J.C."/>
            <person name="Lindquist E."/>
            <person name="Shapiro H."/>
            <person name="Lucas S."/>
            <person name="Glavina del Rio T."/>
            <person name="Pitluck S."/>
            <person name="Rokhsar D."/>
            <person name="Bowler C."/>
        </authorList>
    </citation>
    <scope>GENOME REANNOTATION</scope>
    <source>
        <strain evidence="11">CCAP 1055/1</strain>
    </source>
</reference>
<comment type="similarity">
    <text evidence="2">Belongs to the SPCS1 family.</text>
</comment>
<evidence type="ECO:0000256" key="9">
    <source>
        <dbReference type="SAM" id="Phobius"/>
    </source>
</evidence>
<dbReference type="Pfam" id="PF06645">
    <property type="entry name" value="SPC12"/>
    <property type="match status" value="1"/>
</dbReference>
<dbReference type="STRING" id="556484.B7G343"/>
<proteinExistence type="inferred from homology"/>
<keyword evidence="6 9" id="KW-1133">Transmembrane helix</keyword>
<dbReference type="AlphaFoldDB" id="B7G343"/>
<feature type="transmembrane region" description="Helical" evidence="9">
    <location>
        <begin position="12"/>
        <end position="30"/>
    </location>
</feature>
<evidence type="ECO:0000256" key="4">
    <source>
        <dbReference type="ARBA" id="ARBA00022692"/>
    </source>
</evidence>
<keyword evidence="11" id="KW-1185">Reference proteome</keyword>
<dbReference type="InParanoid" id="B7G343"/>